<organism evidence="7 8">
    <name type="scientific">Pseudopedobacter beijingensis</name>
    <dbReference type="NCBI Taxonomy" id="1207056"/>
    <lineage>
        <taxon>Bacteria</taxon>
        <taxon>Pseudomonadati</taxon>
        <taxon>Bacteroidota</taxon>
        <taxon>Sphingobacteriia</taxon>
        <taxon>Sphingobacteriales</taxon>
        <taxon>Sphingobacteriaceae</taxon>
        <taxon>Pseudopedobacter</taxon>
    </lineage>
</organism>
<evidence type="ECO:0000313" key="7">
    <source>
        <dbReference type="EMBL" id="MFD1630480.1"/>
    </source>
</evidence>
<keyword evidence="8" id="KW-1185">Reference proteome</keyword>
<comment type="caution">
    <text evidence="7">The sequence shown here is derived from an EMBL/GenBank/DDBJ whole genome shotgun (WGS) entry which is preliminary data.</text>
</comment>
<evidence type="ECO:0000256" key="2">
    <source>
        <dbReference type="ARBA" id="ARBA00023015"/>
    </source>
</evidence>
<reference evidence="8" key="1">
    <citation type="journal article" date="2019" name="Int. J. Syst. Evol. Microbiol.">
        <title>The Global Catalogue of Microorganisms (GCM) 10K type strain sequencing project: providing services to taxonomists for standard genome sequencing and annotation.</title>
        <authorList>
            <consortium name="The Broad Institute Genomics Platform"/>
            <consortium name="The Broad Institute Genome Sequencing Center for Infectious Disease"/>
            <person name="Wu L."/>
            <person name="Ma J."/>
        </authorList>
    </citation>
    <scope>NUCLEOTIDE SEQUENCE [LARGE SCALE GENOMIC DNA]</scope>
    <source>
        <strain evidence="8">CCUG 53762</strain>
    </source>
</reference>
<evidence type="ECO:0000256" key="4">
    <source>
        <dbReference type="ARBA" id="ARBA00023163"/>
    </source>
</evidence>
<dbReference type="SUPFAM" id="SSF88946">
    <property type="entry name" value="Sigma2 domain of RNA polymerase sigma factors"/>
    <property type="match status" value="1"/>
</dbReference>
<dbReference type="SUPFAM" id="SSF88659">
    <property type="entry name" value="Sigma3 and sigma4 domains of RNA polymerase sigma factors"/>
    <property type="match status" value="1"/>
</dbReference>
<dbReference type="InterPro" id="IPR039425">
    <property type="entry name" value="RNA_pol_sigma-70-like"/>
</dbReference>
<dbReference type="NCBIfam" id="TIGR02937">
    <property type="entry name" value="sigma70-ECF"/>
    <property type="match status" value="1"/>
</dbReference>
<dbReference type="RefSeq" id="WP_379662857.1">
    <property type="nucleotide sequence ID" value="NZ_JBHUDG010000017.1"/>
</dbReference>
<accession>A0ABW4ICL1</accession>
<dbReference type="Proteomes" id="UP001597118">
    <property type="component" value="Unassembled WGS sequence"/>
</dbReference>
<keyword evidence="4" id="KW-0804">Transcription</keyword>
<dbReference type="InterPro" id="IPR014284">
    <property type="entry name" value="RNA_pol_sigma-70_dom"/>
</dbReference>
<evidence type="ECO:0000259" key="6">
    <source>
        <dbReference type="Pfam" id="PF08281"/>
    </source>
</evidence>
<dbReference type="CDD" id="cd06171">
    <property type="entry name" value="Sigma70_r4"/>
    <property type="match status" value="1"/>
</dbReference>
<dbReference type="PANTHER" id="PTHR43133">
    <property type="entry name" value="RNA POLYMERASE ECF-TYPE SIGMA FACTO"/>
    <property type="match status" value="1"/>
</dbReference>
<feature type="domain" description="RNA polymerase sigma factor 70 region 4 type 2" evidence="6">
    <location>
        <begin position="126"/>
        <end position="175"/>
    </location>
</feature>
<keyword evidence="3" id="KW-0731">Sigma factor</keyword>
<dbReference type="InterPro" id="IPR014327">
    <property type="entry name" value="RNA_pol_sigma70_bacteroid"/>
</dbReference>
<evidence type="ECO:0000256" key="3">
    <source>
        <dbReference type="ARBA" id="ARBA00023082"/>
    </source>
</evidence>
<dbReference type="Pfam" id="PF08281">
    <property type="entry name" value="Sigma70_r4_2"/>
    <property type="match status" value="1"/>
</dbReference>
<dbReference type="InterPro" id="IPR013324">
    <property type="entry name" value="RNA_pol_sigma_r3/r4-like"/>
</dbReference>
<feature type="domain" description="RNA polymerase sigma-70 region 2" evidence="5">
    <location>
        <begin position="26"/>
        <end position="92"/>
    </location>
</feature>
<keyword evidence="2" id="KW-0805">Transcription regulation</keyword>
<name>A0ABW4ICL1_9SPHI</name>
<dbReference type="InterPro" id="IPR036388">
    <property type="entry name" value="WH-like_DNA-bd_sf"/>
</dbReference>
<dbReference type="InterPro" id="IPR007627">
    <property type="entry name" value="RNA_pol_sigma70_r2"/>
</dbReference>
<comment type="similarity">
    <text evidence="1">Belongs to the sigma-70 factor family. ECF subfamily.</text>
</comment>
<dbReference type="InterPro" id="IPR013325">
    <property type="entry name" value="RNA_pol_sigma_r2"/>
</dbReference>
<dbReference type="EMBL" id="JBHUDG010000017">
    <property type="protein sequence ID" value="MFD1630480.1"/>
    <property type="molecule type" value="Genomic_DNA"/>
</dbReference>
<dbReference type="Pfam" id="PF04542">
    <property type="entry name" value="Sigma70_r2"/>
    <property type="match status" value="1"/>
</dbReference>
<evidence type="ECO:0000313" key="8">
    <source>
        <dbReference type="Proteomes" id="UP001597118"/>
    </source>
</evidence>
<dbReference type="Gene3D" id="1.10.10.10">
    <property type="entry name" value="Winged helix-like DNA-binding domain superfamily/Winged helix DNA-binding domain"/>
    <property type="match status" value="1"/>
</dbReference>
<dbReference type="PANTHER" id="PTHR43133:SF46">
    <property type="entry name" value="RNA POLYMERASE SIGMA-70 FACTOR ECF SUBFAMILY"/>
    <property type="match status" value="1"/>
</dbReference>
<sequence length="194" mass="22951">MFSDKSDKASLLKNFRDGDEKAFRVFYDQYHRKVYRFAYSFLKEKEQSQEVLQETFINLWVNREKIDINKPIEPYLFVICKRLVLDAFRKATSTDALREGLMRKISGVDNGTEEKIIYTDIMHYAETAISKLPKQQQLVFRLSRFEGLSFDEIAERLSLSRNTVKNHLVVALKTLRTQLENQQVLYVFILFLMS</sequence>
<dbReference type="Gene3D" id="1.10.1740.10">
    <property type="match status" value="1"/>
</dbReference>
<dbReference type="NCBIfam" id="TIGR02985">
    <property type="entry name" value="Sig70_bacteroi1"/>
    <property type="match status" value="1"/>
</dbReference>
<protein>
    <submittedName>
        <fullName evidence="7">RNA polymerase sigma factor</fullName>
    </submittedName>
</protein>
<dbReference type="InterPro" id="IPR013249">
    <property type="entry name" value="RNA_pol_sigma70_r4_t2"/>
</dbReference>
<evidence type="ECO:0000259" key="5">
    <source>
        <dbReference type="Pfam" id="PF04542"/>
    </source>
</evidence>
<proteinExistence type="inferred from homology"/>
<evidence type="ECO:0000256" key="1">
    <source>
        <dbReference type="ARBA" id="ARBA00010641"/>
    </source>
</evidence>
<gene>
    <name evidence="7" type="ORF">ACFSAH_11365</name>
</gene>